<evidence type="ECO:0000313" key="2">
    <source>
        <dbReference type="EMBL" id="JAD27293.1"/>
    </source>
</evidence>
<proteinExistence type="predicted"/>
<protein>
    <submittedName>
        <fullName evidence="2">Uncharacterized protein</fullName>
    </submittedName>
</protein>
<organism evidence="2">
    <name type="scientific">Arundo donax</name>
    <name type="common">Giant reed</name>
    <name type="synonym">Donax arundinaceus</name>
    <dbReference type="NCBI Taxonomy" id="35708"/>
    <lineage>
        <taxon>Eukaryota</taxon>
        <taxon>Viridiplantae</taxon>
        <taxon>Streptophyta</taxon>
        <taxon>Embryophyta</taxon>
        <taxon>Tracheophyta</taxon>
        <taxon>Spermatophyta</taxon>
        <taxon>Magnoliopsida</taxon>
        <taxon>Liliopsida</taxon>
        <taxon>Poales</taxon>
        <taxon>Poaceae</taxon>
        <taxon>PACMAD clade</taxon>
        <taxon>Arundinoideae</taxon>
        <taxon>Arundineae</taxon>
        <taxon>Arundo</taxon>
    </lineage>
</organism>
<reference evidence="2" key="2">
    <citation type="journal article" date="2015" name="Data Brief">
        <title>Shoot transcriptome of the giant reed, Arundo donax.</title>
        <authorList>
            <person name="Barrero R.A."/>
            <person name="Guerrero F.D."/>
            <person name="Moolhuijzen P."/>
            <person name="Goolsby J.A."/>
            <person name="Tidwell J."/>
            <person name="Bellgard S.E."/>
            <person name="Bellgard M.I."/>
        </authorList>
    </citation>
    <scope>NUCLEOTIDE SEQUENCE</scope>
    <source>
        <tissue evidence="2">Shoot tissue taken approximately 20 cm above the soil surface</tissue>
    </source>
</reference>
<feature type="compositionally biased region" description="Gly residues" evidence="1">
    <location>
        <begin position="1"/>
        <end position="11"/>
    </location>
</feature>
<dbReference type="AlphaFoldDB" id="A0A0A8YNI2"/>
<dbReference type="EMBL" id="GBRH01270602">
    <property type="protein sequence ID" value="JAD27293.1"/>
    <property type="molecule type" value="Transcribed_RNA"/>
</dbReference>
<name>A0A0A8YNI2_ARUDO</name>
<feature type="region of interest" description="Disordered" evidence="1">
    <location>
        <begin position="1"/>
        <end position="23"/>
    </location>
</feature>
<accession>A0A0A8YNI2</accession>
<evidence type="ECO:0000256" key="1">
    <source>
        <dbReference type="SAM" id="MobiDB-lite"/>
    </source>
</evidence>
<reference evidence="2" key="1">
    <citation type="submission" date="2014-09" db="EMBL/GenBank/DDBJ databases">
        <authorList>
            <person name="Magalhaes I.L.F."/>
            <person name="Oliveira U."/>
            <person name="Santos F.R."/>
            <person name="Vidigal T.H.D.A."/>
            <person name="Brescovit A.D."/>
            <person name="Santos A.J."/>
        </authorList>
    </citation>
    <scope>NUCLEOTIDE SEQUENCE</scope>
    <source>
        <tissue evidence="2">Shoot tissue taken approximately 20 cm above the soil surface</tissue>
    </source>
</reference>
<sequence length="87" mass="9445">MQGHQGVGGRGAAAAGTHQPQVQLLRGRPALPLPHRRRAVPHRLGIHHGFILGENSVSWLISWCHNLCSDCIRKHNARCSAGDQDSS</sequence>